<evidence type="ECO:0000313" key="5">
    <source>
        <dbReference type="EMBL" id="AMW05044.1"/>
    </source>
</evidence>
<dbReference type="GO" id="GO:0016787">
    <property type="term" value="F:hydrolase activity"/>
    <property type="evidence" value="ECO:0007669"/>
    <property type="project" value="UniProtKB-KW"/>
</dbReference>
<feature type="short sequence motif" description="Histidine triad motif" evidence="2 3">
    <location>
        <begin position="97"/>
        <end position="101"/>
    </location>
</feature>
<keyword evidence="6" id="KW-1185">Reference proteome</keyword>
<accession>A0A143BKS8</accession>
<dbReference type="InterPro" id="IPR001310">
    <property type="entry name" value="Histidine_triad_HIT"/>
</dbReference>
<dbReference type="InterPro" id="IPR011146">
    <property type="entry name" value="HIT-like"/>
</dbReference>
<dbReference type="Pfam" id="PF01230">
    <property type="entry name" value="HIT"/>
    <property type="match status" value="1"/>
</dbReference>
<organism evidence="5 6">
    <name type="scientific">Gemmatimonas phototrophica</name>
    <dbReference type="NCBI Taxonomy" id="1379270"/>
    <lineage>
        <taxon>Bacteria</taxon>
        <taxon>Pseudomonadati</taxon>
        <taxon>Gemmatimonadota</taxon>
        <taxon>Gemmatimonadia</taxon>
        <taxon>Gemmatimonadales</taxon>
        <taxon>Gemmatimonadaceae</taxon>
        <taxon>Gemmatimonas</taxon>
    </lineage>
</organism>
<protein>
    <submittedName>
        <fullName evidence="5">HIT family hydrolase</fullName>
    </submittedName>
</protein>
<dbReference type="InterPro" id="IPR036265">
    <property type="entry name" value="HIT-like_sf"/>
</dbReference>
<evidence type="ECO:0000259" key="4">
    <source>
        <dbReference type="PROSITE" id="PS51084"/>
    </source>
</evidence>
<dbReference type="OrthoDB" id="9784774at2"/>
<dbReference type="eggNOG" id="COG0537">
    <property type="taxonomic scope" value="Bacteria"/>
</dbReference>
<feature type="domain" description="HIT" evidence="4">
    <location>
        <begin position="6"/>
        <end position="113"/>
    </location>
</feature>
<proteinExistence type="predicted"/>
<dbReference type="RefSeq" id="WP_026850683.1">
    <property type="nucleotide sequence ID" value="NZ_CP011454.1"/>
</dbReference>
<dbReference type="PRINTS" id="PR00332">
    <property type="entry name" value="HISTRIAD"/>
</dbReference>
<dbReference type="Gene3D" id="3.30.428.10">
    <property type="entry name" value="HIT-like"/>
    <property type="match status" value="1"/>
</dbReference>
<name>A0A143BKS8_9BACT</name>
<dbReference type="SUPFAM" id="SSF54197">
    <property type="entry name" value="HIT-like"/>
    <property type="match status" value="1"/>
</dbReference>
<gene>
    <name evidence="5" type="ORF">GEMMAAP_09840</name>
</gene>
<evidence type="ECO:0000256" key="1">
    <source>
        <dbReference type="PIRSR" id="PIRSR601310-1"/>
    </source>
</evidence>
<dbReference type="PROSITE" id="PS00892">
    <property type="entry name" value="HIT_1"/>
    <property type="match status" value="1"/>
</dbReference>
<evidence type="ECO:0000313" key="6">
    <source>
        <dbReference type="Proteomes" id="UP000076404"/>
    </source>
</evidence>
<feature type="active site" description="Tele-AMP-histidine intermediate" evidence="1">
    <location>
        <position position="99"/>
    </location>
</feature>
<dbReference type="PANTHER" id="PTHR23089">
    <property type="entry name" value="HISTIDINE TRIAD HIT PROTEIN"/>
    <property type="match status" value="1"/>
</dbReference>
<keyword evidence="5" id="KW-0378">Hydrolase</keyword>
<dbReference type="STRING" id="1379270.GEMMAAP_09840"/>
<reference evidence="5 6" key="1">
    <citation type="journal article" date="2014" name="Proc. Natl. Acad. Sci. U.S.A.">
        <title>Functional type 2 photosynthetic reaction centers found in the rare bacterial phylum Gemmatimonadetes.</title>
        <authorList>
            <person name="Zeng Y."/>
            <person name="Feng F."/>
            <person name="Medova H."/>
            <person name="Dean J."/>
            <person name="Koblizek M."/>
        </authorList>
    </citation>
    <scope>NUCLEOTIDE SEQUENCE [LARGE SCALE GENOMIC DNA]</scope>
    <source>
        <strain evidence="5 6">AP64</strain>
    </source>
</reference>
<dbReference type="EMBL" id="CP011454">
    <property type="protein sequence ID" value="AMW05044.1"/>
    <property type="molecule type" value="Genomic_DNA"/>
</dbReference>
<dbReference type="PROSITE" id="PS51084">
    <property type="entry name" value="HIT_2"/>
    <property type="match status" value="1"/>
</dbReference>
<dbReference type="CDD" id="cd01276">
    <property type="entry name" value="PKCI_related"/>
    <property type="match status" value="1"/>
</dbReference>
<reference evidence="5 6" key="2">
    <citation type="journal article" date="2016" name="Environ. Microbiol. Rep.">
        <title>Metagenomic evidence for the presence of phototrophic Gemmatimonadetes bacteria in diverse environments.</title>
        <authorList>
            <person name="Zeng Y."/>
            <person name="Baumbach J."/>
            <person name="Barbosa E.G."/>
            <person name="Azevedo V."/>
            <person name="Zhang C."/>
            <person name="Koblizek M."/>
        </authorList>
    </citation>
    <scope>NUCLEOTIDE SEQUENCE [LARGE SCALE GENOMIC DNA]</scope>
    <source>
        <strain evidence="5 6">AP64</strain>
    </source>
</reference>
<sequence>MNESCIFCRIVAGSTPATIVAHNEQALAFRDLHPKAPVHVLVIPRRHVTSLAEATDAAELGAMMVLAADVASAEGLVAGGYRVVTNIGADGGQTVPHLHLHVLGGRSMAWPPG</sequence>
<evidence type="ECO:0000256" key="3">
    <source>
        <dbReference type="PROSITE-ProRule" id="PRU00464"/>
    </source>
</evidence>
<dbReference type="InterPro" id="IPR019808">
    <property type="entry name" value="Histidine_triad_CS"/>
</dbReference>
<evidence type="ECO:0000256" key="2">
    <source>
        <dbReference type="PIRSR" id="PIRSR601310-3"/>
    </source>
</evidence>
<dbReference type="KEGG" id="gph:GEMMAAP_09840"/>
<dbReference type="AlphaFoldDB" id="A0A143BKS8"/>
<dbReference type="Proteomes" id="UP000076404">
    <property type="component" value="Chromosome"/>
</dbReference>